<evidence type="ECO:0000313" key="1">
    <source>
        <dbReference type="EMBL" id="QQP54158.1"/>
    </source>
</evidence>
<reference evidence="2" key="1">
    <citation type="submission" date="2021-01" db="EMBL/GenBank/DDBJ databases">
        <title>Caligus Genome Assembly.</title>
        <authorList>
            <person name="Gallardo-Escarate C."/>
        </authorList>
    </citation>
    <scope>NUCLEOTIDE SEQUENCE [LARGE SCALE GENOMIC DNA]</scope>
</reference>
<feature type="non-terminal residue" evidence="1">
    <location>
        <position position="63"/>
    </location>
</feature>
<dbReference type="Proteomes" id="UP000595437">
    <property type="component" value="Chromosome 4"/>
</dbReference>
<accession>A0A7T8KE81</accession>
<proteinExistence type="predicted"/>
<feature type="non-terminal residue" evidence="1">
    <location>
        <position position="1"/>
    </location>
</feature>
<protein>
    <submittedName>
        <fullName evidence="1">Transposable element tcb2 transposase</fullName>
    </submittedName>
</protein>
<dbReference type="AlphaFoldDB" id="A0A7T8KE81"/>
<name>A0A7T8KE81_CALRO</name>
<keyword evidence="2" id="KW-1185">Reference proteome</keyword>
<evidence type="ECO:0000313" key="2">
    <source>
        <dbReference type="Proteomes" id="UP000595437"/>
    </source>
</evidence>
<gene>
    <name evidence="1" type="ORF">FKW44_006896</name>
</gene>
<dbReference type="EMBL" id="CP045893">
    <property type="protein sequence ID" value="QQP54158.1"/>
    <property type="molecule type" value="Genomic_DNA"/>
</dbReference>
<organism evidence="1 2">
    <name type="scientific">Caligus rogercresseyi</name>
    <name type="common">Sea louse</name>
    <dbReference type="NCBI Taxonomy" id="217165"/>
    <lineage>
        <taxon>Eukaryota</taxon>
        <taxon>Metazoa</taxon>
        <taxon>Ecdysozoa</taxon>
        <taxon>Arthropoda</taxon>
        <taxon>Crustacea</taxon>
        <taxon>Multicrustacea</taxon>
        <taxon>Hexanauplia</taxon>
        <taxon>Copepoda</taxon>
        <taxon>Siphonostomatoida</taxon>
        <taxon>Caligidae</taxon>
        <taxon>Caligus</taxon>
    </lineage>
</organism>
<sequence length="63" mass="7189">DGHYCGAPLRPCAKEIIDFFKFPKLLFTALPSPSRRPYLYQQDGAPAHTSNLAQNWRLENLDV</sequence>